<dbReference type="PANTHER" id="PTHR12991">
    <property type="entry name" value="NITROGEN PERMEASE REGULATOR 2/TUMOR SUPPRESSOR CANDIDATE 4"/>
    <property type="match status" value="1"/>
</dbReference>
<comment type="similarity">
    <text evidence="1">Belongs to the NPR2 family.</text>
</comment>
<dbReference type="GO" id="GO:0010508">
    <property type="term" value="P:positive regulation of autophagy"/>
    <property type="evidence" value="ECO:0007669"/>
    <property type="project" value="TreeGrafter"/>
</dbReference>
<dbReference type="EMBL" id="MCFL01000001">
    <property type="protein sequence ID" value="ORZ41383.1"/>
    <property type="molecule type" value="Genomic_DNA"/>
</dbReference>
<dbReference type="InterPro" id="IPR009348">
    <property type="entry name" value="NPR2-like"/>
</dbReference>
<comment type="caution">
    <text evidence="2">The sequence shown here is derived from an EMBL/GenBank/DDBJ whole genome shotgun (WGS) entry which is preliminary data.</text>
</comment>
<evidence type="ECO:0000313" key="2">
    <source>
        <dbReference type="EMBL" id="ORZ41383.1"/>
    </source>
</evidence>
<dbReference type="Proteomes" id="UP000193411">
    <property type="component" value="Unassembled WGS sequence"/>
</dbReference>
<name>A0A1Y2I5N0_9FUNG</name>
<reference evidence="2 3" key="1">
    <citation type="submission" date="2016-07" db="EMBL/GenBank/DDBJ databases">
        <title>Pervasive Adenine N6-methylation of Active Genes in Fungi.</title>
        <authorList>
            <consortium name="DOE Joint Genome Institute"/>
            <person name="Mondo S.J."/>
            <person name="Dannebaum R.O."/>
            <person name="Kuo R.C."/>
            <person name="Labutti K."/>
            <person name="Haridas S."/>
            <person name="Kuo A."/>
            <person name="Salamov A."/>
            <person name="Ahrendt S.R."/>
            <person name="Lipzen A."/>
            <person name="Sullivan W."/>
            <person name="Andreopoulos W.B."/>
            <person name="Clum A."/>
            <person name="Lindquist E."/>
            <person name="Daum C."/>
            <person name="Ramamoorthy G.K."/>
            <person name="Gryganskyi A."/>
            <person name="Culley D."/>
            <person name="Magnuson J.K."/>
            <person name="James T.Y."/>
            <person name="O'Malley M.A."/>
            <person name="Stajich J.E."/>
            <person name="Spatafora J.W."/>
            <person name="Visel A."/>
            <person name="Grigoriev I.V."/>
        </authorList>
    </citation>
    <scope>NUCLEOTIDE SEQUENCE [LARGE SCALE GENOMIC DNA]</scope>
    <source>
        <strain evidence="2 3">PL171</strain>
    </source>
</reference>
<dbReference type="GO" id="GO:1904262">
    <property type="term" value="P:negative regulation of TORC1 signaling"/>
    <property type="evidence" value="ECO:0007669"/>
    <property type="project" value="TreeGrafter"/>
</dbReference>
<dbReference type="PANTHER" id="PTHR12991:SF10">
    <property type="entry name" value="GATOR COMPLEX PROTEIN NPRL2"/>
    <property type="match status" value="1"/>
</dbReference>
<dbReference type="GO" id="GO:0005096">
    <property type="term" value="F:GTPase activator activity"/>
    <property type="evidence" value="ECO:0007669"/>
    <property type="project" value="TreeGrafter"/>
</dbReference>
<evidence type="ECO:0000256" key="1">
    <source>
        <dbReference type="ARBA" id="ARBA00008433"/>
    </source>
</evidence>
<dbReference type="Pfam" id="PF06218">
    <property type="entry name" value="NPR2"/>
    <property type="match status" value="2"/>
</dbReference>
<gene>
    <name evidence="2" type="ORF">BCR44DRAFT_125001</name>
</gene>
<dbReference type="STRING" id="765915.A0A1Y2I5N0"/>
<keyword evidence="3" id="KW-1185">Reference proteome</keyword>
<accession>A0A1Y2I5N0</accession>
<dbReference type="AlphaFoldDB" id="A0A1Y2I5N0"/>
<evidence type="ECO:0000313" key="3">
    <source>
        <dbReference type="Proteomes" id="UP000193411"/>
    </source>
</evidence>
<dbReference type="GO" id="GO:0005774">
    <property type="term" value="C:vacuolar membrane"/>
    <property type="evidence" value="ECO:0007669"/>
    <property type="project" value="TreeGrafter"/>
</dbReference>
<dbReference type="OrthoDB" id="338854at2759"/>
<protein>
    <submittedName>
        <fullName evidence="2">Nitrogen permease regulator 2</fullName>
    </submittedName>
</protein>
<dbReference type="GO" id="GO:1990130">
    <property type="term" value="C:GATOR1 complex"/>
    <property type="evidence" value="ECO:0007669"/>
    <property type="project" value="TreeGrafter"/>
</dbReference>
<feature type="non-terminal residue" evidence="2">
    <location>
        <position position="309"/>
    </location>
</feature>
<sequence length="309" mass="34521">MFDTISEFLIPKPALCGHPTSIGIDQYRMLGHPVLLEDPKYPRNVALWNLVLVVDRGADVRGLEPPVTKLAQVFRSLELEAEYMTNAKYRPALYSVLQQLVHDLNTMREARIAVPHSSVILDIRLAPVLSAHPPEVNLWDVPVPALDFAHVPLTGWDLTLTRLVPLINGTRSVYQLAHIADVDPALVRVAIQHLVHVGAVYLVDVFQLTNMYVPTAKLRRLANDVDAQEACVQYILRPNHLSPPPSSALTHVLLTPTRVLTLYASLKPGVTVAEFMANSAFPTNVADIRRFVVFGVTKGWIRRVHRYPI</sequence>
<organism evidence="2 3">
    <name type="scientific">Catenaria anguillulae PL171</name>
    <dbReference type="NCBI Taxonomy" id="765915"/>
    <lineage>
        <taxon>Eukaryota</taxon>
        <taxon>Fungi</taxon>
        <taxon>Fungi incertae sedis</taxon>
        <taxon>Blastocladiomycota</taxon>
        <taxon>Blastocladiomycetes</taxon>
        <taxon>Blastocladiales</taxon>
        <taxon>Catenariaceae</taxon>
        <taxon>Catenaria</taxon>
    </lineage>
</organism>
<proteinExistence type="inferred from homology"/>